<dbReference type="AlphaFoldDB" id="Q6TMU2"/>
<protein>
    <submittedName>
        <fullName evidence="1">Uncharacterized protein</fullName>
    </submittedName>
</protein>
<dbReference type="EMBL" id="AY392413">
    <property type="protein sequence ID" value="AAQ93531.1"/>
    <property type="molecule type" value="Genomic_DNA"/>
</dbReference>
<dbReference type="RefSeq" id="WP_003954229.1">
    <property type="nucleotide sequence ID" value="NZ_CM001017.1"/>
</dbReference>
<organism evidence="1">
    <name type="scientific">Streptomyces clavuligerus</name>
    <dbReference type="NCBI Taxonomy" id="1901"/>
    <lineage>
        <taxon>Bacteria</taxon>
        <taxon>Bacillati</taxon>
        <taxon>Actinomycetota</taxon>
        <taxon>Actinomycetes</taxon>
        <taxon>Kitasatosporales</taxon>
        <taxon>Streptomycetaceae</taxon>
        <taxon>Streptomyces</taxon>
    </lineage>
</organism>
<gene>
    <name evidence="1" type="ORF">pSCL2.3.73.9</name>
</gene>
<accession>Q6TMU2</accession>
<geneLocation type="plasmid" evidence="1">
    <name>pSCL2</name>
</geneLocation>
<reference evidence="1" key="1">
    <citation type="submission" date="2003-09" db="EMBL/GenBank/DDBJ databases">
        <title>Characterization of pSCL2, a giant linear plasmid in Streptomyces clavuligerus.</title>
        <authorList>
            <person name="Wu W."/>
            <person name="Roy K.L."/>
        </authorList>
    </citation>
    <scope>NUCLEOTIDE SEQUENCE</scope>
    <source>
        <plasmid evidence="1">pSCL2</plasmid>
    </source>
</reference>
<sequence length="268" mass="30636">MTEVALDESPYEIHTDQLTRDHADTLHSFLKERTQALLAGHEAGTEPYRALLALDTAVDMTYDNITGYFRYLTDLDRDLAELRENWQRLRWFSFPWRGTPGYDDALWPRAKYGPLRANGAAEGDAEKKMLQAAERASAIRQKALAQLAAIRRVDGMPTDPEDEVIAHRMLEAYFQHYEQIAAERDAPAIGREIGDQRRAWSERQQLTGHGPTWLLKFATEGELNAIVKSLQDEETDEEITRATFERAAVKRWLTAQGHDINEDDVQPL</sequence>
<keyword evidence="1" id="KW-0614">Plasmid</keyword>
<name>Q6TMU2_STRCL</name>
<proteinExistence type="predicted"/>
<accession>B5GR14</accession>
<evidence type="ECO:0000313" key="1">
    <source>
        <dbReference type="EMBL" id="AAQ93531.1"/>
    </source>
</evidence>